<organism evidence="2 3">
    <name type="scientific">Ancylostoma ceylanicum</name>
    <dbReference type="NCBI Taxonomy" id="53326"/>
    <lineage>
        <taxon>Eukaryota</taxon>
        <taxon>Metazoa</taxon>
        <taxon>Ecdysozoa</taxon>
        <taxon>Nematoda</taxon>
        <taxon>Chromadorea</taxon>
        <taxon>Rhabditida</taxon>
        <taxon>Rhabditina</taxon>
        <taxon>Rhabditomorpha</taxon>
        <taxon>Strongyloidea</taxon>
        <taxon>Ancylostomatidae</taxon>
        <taxon>Ancylostomatinae</taxon>
        <taxon>Ancylostoma</taxon>
    </lineage>
</organism>
<comment type="caution">
    <text evidence="2">The sequence shown here is derived from an EMBL/GenBank/DDBJ whole genome shotgun (WGS) entry which is preliminary data.</text>
</comment>
<accession>A0A016TS68</accession>
<name>A0A016TS68_9BILA</name>
<reference evidence="3" key="1">
    <citation type="journal article" date="2015" name="Nat. Genet.">
        <title>The genome and transcriptome of the zoonotic hookworm Ancylostoma ceylanicum identify infection-specific gene families.</title>
        <authorList>
            <person name="Schwarz E.M."/>
            <person name="Hu Y."/>
            <person name="Antoshechkin I."/>
            <person name="Miller M.M."/>
            <person name="Sternberg P.W."/>
            <person name="Aroian R.V."/>
        </authorList>
    </citation>
    <scope>NUCLEOTIDE SEQUENCE</scope>
    <source>
        <strain evidence="3">HY135</strain>
    </source>
</reference>
<dbReference type="OrthoDB" id="5816202at2759"/>
<dbReference type="AlphaFoldDB" id="A0A016TS68"/>
<keyword evidence="3" id="KW-1185">Reference proteome</keyword>
<keyword evidence="1" id="KW-0175">Coiled coil</keyword>
<evidence type="ECO:0000313" key="2">
    <source>
        <dbReference type="EMBL" id="EYC05605.1"/>
    </source>
</evidence>
<gene>
    <name evidence="2" type="primary">Acey_s0081.g1473</name>
    <name evidence="2" type="ORF">Y032_0081g1473</name>
</gene>
<dbReference type="Proteomes" id="UP000024635">
    <property type="component" value="Unassembled WGS sequence"/>
</dbReference>
<protein>
    <submittedName>
        <fullName evidence="2">Uncharacterized protein</fullName>
    </submittedName>
</protein>
<proteinExistence type="predicted"/>
<dbReference type="EMBL" id="JARK01001417">
    <property type="protein sequence ID" value="EYC05605.1"/>
    <property type="molecule type" value="Genomic_DNA"/>
</dbReference>
<evidence type="ECO:0000256" key="1">
    <source>
        <dbReference type="SAM" id="Coils"/>
    </source>
</evidence>
<sequence length="98" mass="11818">MEISYDDLQADLEEMREEILALRREKLNYLKQIAKLEKKTAAQEKEMAELKARMETVQKITIDVQKRYDLVFRNVLALYEEAKRHKDRISKLEETVFR</sequence>
<evidence type="ECO:0000313" key="3">
    <source>
        <dbReference type="Proteomes" id="UP000024635"/>
    </source>
</evidence>
<feature type="coiled-coil region" evidence="1">
    <location>
        <begin position="5"/>
        <end position="95"/>
    </location>
</feature>